<dbReference type="GO" id="GO:0000428">
    <property type="term" value="C:DNA-directed RNA polymerase complex"/>
    <property type="evidence" value="ECO:0007669"/>
    <property type="project" value="UniProtKB-KW"/>
</dbReference>
<dbReference type="EMBL" id="QMHM01000001">
    <property type="protein sequence ID" value="RAV81416.1"/>
    <property type="molecule type" value="Genomic_DNA"/>
</dbReference>
<evidence type="ECO:0000256" key="8">
    <source>
        <dbReference type="ARBA" id="ARBA00023163"/>
    </source>
</evidence>
<dbReference type="AlphaFoldDB" id="A0A2I1L5Y9"/>
<evidence type="ECO:0000256" key="6">
    <source>
        <dbReference type="ARBA" id="ARBA00023082"/>
    </source>
</evidence>
<evidence type="ECO:0000313" key="10">
    <source>
        <dbReference type="Proteomes" id="UP000251923"/>
    </source>
</evidence>
<dbReference type="GO" id="GO:0016779">
    <property type="term" value="F:nucleotidyltransferase activity"/>
    <property type="evidence" value="ECO:0007669"/>
    <property type="project" value="UniProtKB-KW"/>
</dbReference>
<keyword evidence="3" id="KW-0808">Transferase</keyword>
<dbReference type="NCBIfam" id="TIGR02395">
    <property type="entry name" value="rpoN_sigma"/>
    <property type="match status" value="1"/>
</dbReference>
<evidence type="ECO:0000256" key="5">
    <source>
        <dbReference type="ARBA" id="ARBA00023015"/>
    </source>
</evidence>
<keyword evidence="2" id="KW-0240">DNA-directed RNA polymerase</keyword>
<keyword evidence="7" id="KW-0238">DNA-binding</keyword>
<keyword evidence="8" id="KW-0804">Transcription</keyword>
<evidence type="ECO:0000256" key="2">
    <source>
        <dbReference type="ARBA" id="ARBA00022478"/>
    </source>
</evidence>
<accession>A0A2I1L5Y9</accession>
<evidence type="ECO:0000313" key="9">
    <source>
        <dbReference type="EMBL" id="RAV81416.1"/>
    </source>
</evidence>
<dbReference type="GO" id="GO:0003677">
    <property type="term" value="F:DNA binding"/>
    <property type="evidence" value="ECO:0007669"/>
    <property type="project" value="UniProtKB-KW"/>
</dbReference>
<dbReference type="PRINTS" id="PR00045">
    <property type="entry name" value="SIGMA54FCT"/>
</dbReference>
<dbReference type="InterPro" id="IPR000394">
    <property type="entry name" value="RNA_pol_sigma_54"/>
</dbReference>
<dbReference type="PANTHER" id="PTHR32248">
    <property type="entry name" value="RNA POLYMERASE SIGMA-54 FACTOR"/>
    <property type="match status" value="1"/>
</dbReference>
<dbReference type="GO" id="GO:0001216">
    <property type="term" value="F:DNA-binding transcription activator activity"/>
    <property type="evidence" value="ECO:0007669"/>
    <property type="project" value="InterPro"/>
</dbReference>
<dbReference type="GO" id="GO:0006352">
    <property type="term" value="P:DNA-templated transcription initiation"/>
    <property type="evidence" value="ECO:0007669"/>
    <property type="project" value="InterPro"/>
</dbReference>
<keyword evidence="4" id="KW-0548">Nucleotidyltransferase</keyword>
<dbReference type="PANTHER" id="PTHR32248:SF4">
    <property type="entry name" value="RNA POLYMERASE SIGMA-54 FACTOR"/>
    <property type="match status" value="1"/>
</dbReference>
<dbReference type="InterPro" id="IPR007046">
    <property type="entry name" value="RNA_pol_sigma_54_core-bd"/>
</dbReference>
<evidence type="ECO:0000256" key="1">
    <source>
        <dbReference type="ARBA" id="ARBA00008798"/>
    </source>
</evidence>
<proteinExistence type="inferred from homology"/>
<name>A0A2I1L5Y9_9LACT</name>
<dbReference type="GO" id="GO:0016987">
    <property type="term" value="F:sigma factor activity"/>
    <property type="evidence" value="ECO:0007669"/>
    <property type="project" value="UniProtKB-KW"/>
</dbReference>
<dbReference type="Pfam" id="PF04963">
    <property type="entry name" value="Sigma54_CBD"/>
    <property type="match status" value="1"/>
</dbReference>
<reference evidence="9 10" key="1">
    <citation type="submission" date="2018-04" db="EMBL/GenBank/DDBJ databases">
        <title>Aerococcus urinae genomes.</title>
        <authorList>
            <person name="Hilt E."/>
            <person name="Gilbert N.M."/>
            <person name="Thomas-White K."/>
            <person name="Putonti C."/>
            <person name="Lewis A.L."/>
            <person name="Visck K.L."/>
            <person name="Wolfe A.J."/>
        </authorList>
    </citation>
    <scope>NUCLEOTIDE SEQUENCE [LARGE SCALE GENOMIC DNA]</scope>
    <source>
        <strain evidence="9 10">UMB7480</strain>
    </source>
</reference>
<keyword evidence="6" id="KW-0731">Sigma factor</keyword>
<dbReference type="PROSITE" id="PS50044">
    <property type="entry name" value="SIGMA54_3"/>
    <property type="match status" value="1"/>
</dbReference>
<dbReference type="PIRSF" id="PIRSF000774">
    <property type="entry name" value="RpoN"/>
    <property type="match status" value="1"/>
</dbReference>
<evidence type="ECO:0000256" key="4">
    <source>
        <dbReference type="ARBA" id="ARBA00022695"/>
    </source>
</evidence>
<organism evidence="9 10">
    <name type="scientific">Aerococcus urinae</name>
    <dbReference type="NCBI Taxonomy" id="1376"/>
    <lineage>
        <taxon>Bacteria</taxon>
        <taxon>Bacillati</taxon>
        <taxon>Bacillota</taxon>
        <taxon>Bacilli</taxon>
        <taxon>Lactobacillales</taxon>
        <taxon>Aerococcaceae</taxon>
        <taxon>Aerococcus</taxon>
    </lineage>
</organism>
<evidence type="ECO:0000256" key="3">
    <source>
        <dbReference type="ARBA" id="ARBA00022679"/>
    </source>
</evidence>
<dbReference type="Pfam" id="PF04552">
    <property type="entry name" value="Sigma54_DBD"/>
    <property type="match status" value="1"/>
</dbReference>
<dbReference type="PROSITE" id="PS00718">
    <property type="entry name" value="SIGMA54_2"/>
    <property type="match status" value="1"/>
</dbReference>
<gene>
    <name evidence="9" type="primary">rpoN</name>
    <name evidence="9" type="ORF">DBT54_00655</name>
</gene>
<evidence type="ECO:0000256" key="7">
    <source>
        <dbReference type="ARBA" id="ARBA00023125"/>
    </source>
</evidence>
<dbReference type="Gene3D" id="1.10.10.1330">
    <property type="entry name" value="RNA polymerase sigma-54 factor, core-binding domain"/>
    <property type="match status" value="1"/>
</dbReference>
<dbReference type="RefSeq" id="WP_101562093.1">
    <property type="nucleotide sequence ID" value="NZ_JASOKO010000002.1"/>
</dbReference>
<dbReference type="InterPro" id="IPR007634">
    <property type="entry name" value="RNA_pol_sigma_54_DNA-bd"/>
</dbReference>
<protein>
    <submittedName>
        <fullName evidence="9">RNA polymerase sigma-54 factor</fullName>
    </submittedName>
</protein>
<dbReference type="Gene3D" id="1.10.10.60">
    <property type="entry name" value="Homeodomain-like"/>
    <property type="match status" value="1"/>
</dbReference>
<dbReference type="Proteomes" id="UP000251923">
    <property type="component" value="Unassembled WGS sequence"/>
</dbReference>
<comment type="caution">
    <text evidence="9">The sequence shown here is derived from an EMBL/GenBank/DDBJ whole genome shotgun (WGS) entry which is preliminary data.</text>
</comment>
<keyword evidence="5" id="KW-0805">Transcription regulation</keyword>
<dbReference type="Pfam" id="PF00309">
    <property type="entry name" value="Sigma54_AID"/>
    <property type="match status" value="1"/>
</dbReference>
<dbReference type="InterPro" id="IPR038709">
    <property type="entry name" value="RpoN_core-bd_sf"/>
</dbReference>
<comment type="similarity">
    <text evidence="1">Belongs to the sigma-54 factor family.</text>
</comment>
<sequence>MAIHYRTQQNIKAKLSPYVKNQLAQSSQLLQKNQLDLATALYHYYESNPFIEITENQQVSATFTHDSSDYSLAETLADPNALSLDEYLYSQLNESQLSSYDKRQVLYLIGQLDQDGYYRKEDQATCQLFAWRQSELESYLRILQGLDPTGIGARNLKECLALQAKNLPNSQLLERLINEHLEDLAQGKFEIIAEQEHNSVDQIKASFSQIQRLEPRPARNFSFETPAYTLPDIIVSVEKGELAIQVAKDYLPKITFNQNYYQAMQSKNLDQTTQDYLKEKKLEFDWLVFSLKKRDQVLLKISQHLIHYQAAYLNQESNQLRPLTQKELAKALDYDQSTISRAITDKYLQYNQRILSFQDLIAQKISAKGKPLTRKQAEKLIRQLIAKEYPNHPLSDQAISEYLAMHDYYLARRTVAKYRQALGIPGARARKRQKLTLKK</sequence>